<dbReference type="Proteomes" id="UP001652621">
    <property type="component" value="Unplaced"/>
</dbReference>
<sequence>MFSLVKFDNDGDFYVVKTKNVKHHNSDNCIVKYKGCSYSAIFIKADDNKENLEEKKQSENLMGTINAENQETQIAPRIPASRGRAYQNISPSTMLYMKEYIKNLPPLGSNRSDKEPISSVTIHGENNASDSEENNTTDFSSFETISRGQFDLSRLFKFSLIIYDDSEFCVVNSKSITQIQGGTCVVKCKGGKYAAKLISTSDTSCGKTKKCRWTIDEQEALTAEFGDISSMEKLPSLKECMRVVSENEVLCCRTPAQVKTFIDNKRKKGKKIKVVINDDINDFNKDINDEIFLSLQQSLQQ</sequence>
<feature type="compositionally biased region" description="Polar residues" evidence="1">
    <location>
        <begin position="118"/>
        <end position="129"/>
    </location>
</feature>
<feature type="region of interest" description="Disordered" evidence="1">
    <location>
        <begin position="107"/>
        <end position="137"/>
    </location>
</feature>
<evidence type="ECO:0000256" key="1">
    <source>
        <dbReference type="SAM" id="MobiDB-lite"/>
    </source>
</evidence>
<gene>
    <name evidence="3" type="primary">LOC131803477</name>
</gene>
<protein>
    <submittedName>
        <fullName evidence="3">Uncharacterized protein LOC131803477</fullName>
    </submittedName>
</protein>
<dbReference type="GeneID" id="131803477"/>
<name>A0ABM3V4W3_MUSDO</name>
<dbReference type="RefSeq" id="XP_058980820.1">
    <property type="nucleotide sequence ID" value="XM_059124837.1"/>
</dbReference>
<evidence type="ECO:0000313" key="3">
    <source>
        <dbReference type="RefSeq" id="XP_058980820.1"/>
    </source>
</evidence>
<reference evidence="3" key="1">
    <citation type="submission" date="2025-08" db="UniProtKB">
        <authorList>
            <consortium name="RefSeq"/>
        </authorList>
    </citation>
    <scope>IDENTIFICATION</scope>
    <source>
        <strain evidence="3">Aabys</strain>
        <tissue evidence="3">Whole body</tissue>
    </source>
</reference>
<proteinExistence type="predicted"/>
<evidence type="ECO:0000313" key="2">
    <source>
        <dbReference type="Proteomes" id="UP001652621"/>
    </source>
</evidence>
<organism evidence="2 3">
    <name type="scientific">Musca domestica</name>
    <name type="common">House fly</name>
    <dbReference type="NCBI Taxonomy" id="7370"/>
    <lineage>
        <taxon>Eukaryota</taxon>
        <taxon>Metazoa</taxon>
        <taxon>Ecdysozoa</taxon>
        <taxon>Arthropoda</taxon>
        <taxon>Hexapoda</taxon>
        <taxon>Insecta</taxon>
        <taxon>Pterygota</taxon>
        <taxon>Neoptera</taxon>
        <taxon>Endopterygota</taxon>
        <taxon>Diptera</taxon>
        <taxon>Brachycera</taxon>
        <taxon>Muscomorpha</taxon>
        <taxon>Muscoidea</taxon>
        <taxon>Muscidae</taxon>
        <taxon>Musca</taxon>
    </lineage>
</organism>
<keyword evidence="2" id="KW-1185">Reference proteome</keyword>
<accession>A0ABM3V4W3</accession>